<dbReference type="SMART" id="SM00283">
    <property type="entry name" value="MA"/>
    <property type="match status" value="1"/>
</dbReference>
<dbReference type="GO" id="GO:0006935">
    <property type="term" value="P:chemotaxis"/>
    <property type="evidence" value="ECO:0007669"/>
    <property type="project" value="TreeGrafter"/>
</dbReference>
<dbReference type="PANTHER" id="PTHR43531">
    <property type="entry name" value="PROTEIN ICFG"/>
    <property type="match status" value="1"/>
</dbReference>
<evidence type="ECO:0000256" key="2">
    <source>
        <dbReference type="ARBA" id="ARBA00022481"/>
    </source>
</evidence>
<dbReference type="AlphaFoldDB" id="A0A9J9Q8Z8"/>
<reference evidence="8 9" key="1">
    <citation type="journal article" date="2010" name="J. Bacteriol.">
        <title>Completed genome sequence of the anaerobic iron-oxidizing bacterium Acidovorax ebreus strain TPSY.</title>
        <authorList>
            <person name="Byrne-Bailey K.G."/>
            <person name="Weber K.A."/>
            <person name="Chair A.H."/>
            <person name="Bose S."/>
            <person name="Knox T."/>
            <person name="Spanbauer T.L."/>
            <person name="Chertkov O."/>
            <person name="Coates J.D."/>
        </authorList>
    </citation>
    <scope>NUCLEOTIDE SEQUENCE [LARGE SCALE GENOMIC DNA]</scope>
    <source>
        <strain evidence="8 9">TPSY</strain>
    </source>
</reference>
<keyword evidence="4" id="KW-0807">Transducer</keyword>
<dbReference type="InterPro" id="IPR004089">
    <property type="entry name" value="MCPsignal_dom"/>
</dbReference>
<keyword evidence="2" id="KW-0488">Methylation</keyword>
<accession>A0A9J9Q8Z8</accession>
<evidence type="ECO:0000259" key="7">
    <source>
        <dbReference type="PROSITE" id="PS50885"/>
    </source>
</evidence>
<dbReference type="InterPro" id="IPR003660">
    <property type="entry name" value="HAMP_dom"/>
</dbReference>
<dbReference type="KEGG" id="dia:Dtpsy_3407"/>
<evidence type="ECO:0000256" key="3">
    <source>
        <dbReference type="ARBA" id="ARBA00029447"/>
    </source>
</evidence>
<dbReference type="Pfam" id="PF00015">
    <property type="entry name" value="MCPsignal"/>
    <property type="match status" value="1"/>
</dbReference>
<dbReference type="InterPro" id="IPR051310">
    <property type="entry name" value="MCP_chemotaxis"/>
</dbReference>
<dbReference type="Pfam" id="PF00672">
    <property type="entry name" value="HAMP"/>
    <property type="match status" value="1"/>
</dbReference>
<keyword evidence="9" id="KW-1185">Reference proteome</keyword>
<dbReference type="CDD" id="cd11386">
    <property type="entry name" value="MCP_signal"/>
    <property type="match status" value="1"/>
</dbReference>
<evidence type="ECO:0000256" key="4">
    <source>
        <dbReference type="PROSITE-ProRule" id="PRU00284"/>
    </source>
</evidence>
<dbReference type="GO" id="GO:0007165">
    <property type="term" value="P:signal transduction"/>
    <property type="evidence" value="ECO:0007669"/>
    <property type="project" value="UniProtKB-KW"/>
</dbReference>
<dbReference type="GO" id="GO:0005886">
    <property type="term" value="C:plasma membrane"/>
    <property type="evidence" value="ECO:0007669"/>
    <property type="project" value="TreeGrafter"/>
</dbReference>
<feature type="transmembrane region" description="Helical" evidence="5">
    <location>
        <begin position="12"/>
        <end position="33"/>
    </location>
</feature>
<protein>
    <submittedName>
        <fullName evidence="8">Methyl-accepting chemotaxis sensory transducer</fullName>
    </submittedName>
</protein>
<dbReference type="FunFam" id="1.10.287.950:FF:000001">
    <property type="entry name" value="Methyl-accepting chemotaxis sensory transducer"/>
    <property type="match status" value="1"/>
</dbReference>
<feature type="domain" description="HAMP" evidence="7">
    <location>
        <begin position="341"/>
        <end position="393"/>
    </location>
</feature>
<keyword evidence="5" id="KW-0812">Transmembrane</keyword>
<feature type="domain" description="Methyl-accepting transducer" evidence="6">
    <location>
        <begin position="398"/>
        <end position="627"/>
    </location>
</feature>
<evidence type="ECO:0000256" key="1">
    <source>
        <dbReference type="ARBA" id="ARBA00004370"/>
    </source>
</evidence>
<gene>
    <name evidence="8" type="ordered locus">Dtpsy_3407</name>
</gene>
<dbReference type="Pfam" id="PF08376">
    <property type="entry name" value="NIT"/>
    <property type="match status" value="1"/>
</dbReference>
<dbReference type="Proteomes" id="UP000000450">
    <property type="component" value="Chromosome"/>
</dbReference>
<evidence type="ECO:0000313" key="8">
    <source>
        <dbReference type="EMBL" id="ACM34834.1"/>
    </source>
</evidence>
<keyword evidence="5" id="KW-1133">Transmembrane helix</keyword>
<comment type="similarity">
    <text evidence="3">Belongs to the methyl-accepting chemotaxis (MCP) protein family.</text>
</comment>
<proteinExistence type="inferred from homology"/>
<name>A0A9J9Q8Z8_ACIET</name>
<dbReference type="PANTHER" id="PTHR43531:SF14">
    <property type="entry name" value="METHYL-ACCEPTING CHEMOTAXIS PROTEIN I-RELATED"/>
    <property type="match status" value="1"/>
</dbReference>
<dbReference type="GO" id="GO:0004888">
    <property type="term" value="F:transmembrane signaling receptor activity"/>
    <property type="evidence" value="ECO:0007669"/>
    <property type="project" value="TreeGrafter"/>
</dbReference>
<dbReference type="RefSeq" id="WP_015914618.1">
    <property type="nucleotide sequence ID" value="NC_011992.1"/>
</dbReference>
<dbReference type="InterPro" id="IPR013587">
    <property type="entry name" value="Nitrate/nitrite_sensing"/>
</dbReference>
<dbReference type="Gene3D" id="1.10.287.950">
    <property type="entry name" value="Methyl-accepting chemotaxis protein"/>
    <property type="match status" value="1"/>
</dbReference>
<comment type="subcellular location">
    <subcellularLocation>
        <location evidence="1">Membrane</location>
    </subcellularLocation>
</comment>
<dbReference type="PROSITE" id="PS50111">
    <property type="entry name" value="CHEMOTAXIS_TRANSDUC_2"/>
    <property type="match status" value="1"/>
</dbReference>
<evidence type="ECO:0000256" key="5">
    <source>
        <dbReference type="SAM" id="Phobius"/>
    </source>
</evidence>
<sequence>MTSLSQRLPLLYKFLILGLAGILMSAVPTWLFVSGALDDLARARHEARGAPPLLALHKVVQGLQVHRGLSNGMLGGDETLAARRPAARDAVNKAFAEATARLDAAQVPAAQRDAWQRAQQAWQQLEPAVAARSLPAAQSTAQHTALITSLLQTGEQLLHSYELQLDPDFATNALIQASLVHAPQLGEKLGVMRAQGVGFLGRGGELPLEAKGLLQSLRQRVVELQGDTLRNLARATEASPAFAATLGAPARTLDAQITATLALADKALLQADTLTLPAQEYFDTYTRTIDALYALNAQAMQGVDEALQARIDRLRATLAWQALALLGTLAGATVLMLVFVRSITQPVAQAVELARAVARGDLSGSDIAHGSNEMGRLIAALLQMRRQLTEVVGRVRQGAEGVATASAQIAQGNTDLAARTESQASALEETAASMEQMTATVRQNADSAARASELATSASGVAAQGGEVVAQVVQTMHGIHSSSGKIADIIGVIDSIAFQTNILALNAAVEAARAGEQGRGFAVVASEVRSLAQRSAGAAREIKELISASVHDVERGNALVERAGKTMEDVVTAVRRVNDIMGEISNASREQSLGVAQVGEAVSQMDQTTQQNAALVEEMAAAAASLRSQAQELVEGVAVFKLGERPHAVALSN</sequence>
<dbReference type="CDD" id="cd06225">
    <property type="entry name" value="HAMP"/>
    <property type="match status" value="1"/>
</dbReference>
<organism evidence="8 9">
    <name type="scientific">Acidovorax ebreus (strain TPSY)</name>
    <name type="common">Diaphorobacter sp. (strain TPSY)</name>
    <dbReference type="NCBI Taxonomy" id="535289"/>
    <lineage>
        <taxon>Bacteria</taxon>
        <taxon>Pseudomonadati</taxon>
        <taxon>Pseudomonadota</taxon>
        <taxon>Betaproteobacteria</taxon>
        <taxon>Burkholderiales</taxon>
        <taxon>Comamonadaceae</taxon>
        <taxon>Diaphorobacter</taxon>
    </lineage>
</organism>
<keyword evidence="5" id="KW-0472">Membrane</keyword>
<dbReference type="PROSITE" id="PS50885">
    <property type="entry name" value="HAMP"/>
    <property type="match status" value="1"/>
</dbReference>
<feature type="transmembrane region" description="Helical" evidence="5">
    <location>
        <begin position="318"/>
        <end position="340"/>
    </location>
</feature>
<dbReference type="EMBL" id="CP001392">
    <property type="protein sequence ID" value="ACM34834.1"/>
    <property type="molecule type" value="Genomic_DNA"/>
</dbReference>
<dbReference type="SMART" id="SM00304">
    <property type="entry name" value="HAMP"/>
    <property type="match status" value="1"/>
</dbReference>
<evidence type="ECO:0000313" key="9">
    <source>
        <dbReference type="Proteomes" id="UP000000450"/>
    </source>
</evidence>
<dbReference type="SUPFAM" id="SSF58104">
    <property type="entry name" value="Methyl-accepting chemotaxis protein (MCP) signaling domain"/>
    <property type="match status" value="1"/>
</dbReference>
<evidence type="ECO:0000259" key="6">
    <source>
        <dbReference type="PROSITE" id="PS50111"/>
    </source>
</evidence>